<reference evidence="1 2" key="1">
    <citation type="submission" date="2020-08" db="EMBL/GenBank/DDBJ databases">
        <title>Genomic Encyclopedia of Type Strains, Phase IV (KMG-IV): sequencing the most valuable type-strain genomes for metagenomic binning, comparative biology and taxonomic classification.</title>
        <authorList>
            <person name="Goeker M."/>
        </authorList>
    </citation>
    <scope>NUCLEOTIDE SEQUENCE [LARGE SCALE GENOMIC DNA]</scope>
    <source>
        <strain evidence="1 2">DSM 17507</strain>
    </source>
</reference>
<keyword evidence="2" id="KW-1185">Reference proteome</keyword>
<organism evidence="1 2">
    <name type="scientific">Novosphingobium taihuense</name>
    <dbReference type="NCBI Taxonomy" id="260085"/>
    <lineage>
        <taxon>Bacteria</taxon>
        <taxon>Pseudomonadati</taxon>
        <taxon>Pseudomonadota</taxon>
        <taxon>Alphaproteobacteria</taxon>
        <taxon>Sphingomonadales</taxon>
        <taxon>Sphingomonadaceae</taxon>
        <taxon>Novosphingobium</taxon>
    </lineage>
</organism>
<dbReference type="Proteomes" id="UP000538566">
    <property type="component" value="Unassembled WGS sequence"/>
</dbReference>
<gene>
    <name evidence="1" type="ORF">GGR37_000046</name>
</gene>
<comment type="caution">
    <text evidence="1">The sequence shown here is derived from an EMBL/GenBank/DDBJ whole genome shotgun (WGS) entry which is preliminary data.</text>
</comment>
<evidence type="ECO:0000313" key="2">
    <source>
        <dbReference type="Proteomes" id="UP000538566"/>
    </source>
</evidence>
<protein>
    <submittedName>
        <fullName evidence="1">Uncharacterized protein</fullName>
    </submittedName>
</protein>
<accession>A0A7W7A7E1</accession>
<dbReference type="AlphaFoldDB" id="A0A7W7A7E1"/>
<evidence type="ECO:0000313" key="1">
    <source>
        <dbReference type="EMBL" id="MBB4611800.1"/>
    </source>
</evidence>
<proteinExistence type="predicted"/>
<dbReference type="EMBL" id="JACHOA010000001">
    <property type="protein sequence ID" value="MBB4611800.1"/>
    <property type="molecule type" value="Genomic_DNA"/>
</dbReference>
<sequence length="57" mass="6042">MARAIWPGQTMHLGEDVEEGSGDGALFCLGLVTLYWFSEISPAGSSAARARATFPIV</sequence>
<name>A0A7W7A7E1_9SPHN</name>